<dbReference type="GO" id="GO:0006954">
    <property type="term" value="P:inflammatory response"/>
    <property type="evidence" value="ECO:0007669"/>
    <property type="project" value="UniProtKB-KW"/>
</dbReference>
<feature type="domain" description="Pyrin" evidence="7">
    <location>
        <begin position="1"/>
        <end position="95"/>
    </location>
</feature>
<organism evidence="8 9">
    <name type="scientific">Oryzias latipes</name>
    <name type="common">Japanese rice fish</name>
    <name type="synonym">Japanese killifish</name>
    <dbReference type="NCBI Taxonomy" id="8090"/>
    <lineage>
        <taxon>Eukaryota</taxon>
        <taxon>Metazoa</taxon>
        <taxon>Chordata</taxon>
        <taxon>Craniata</taxon>
        <taxon>Vertebrata</taxon>
        <taxon>Euteleostomi</taxon>
        <taxon>Actinopterygii</taxon>
        <taxon>Neopterygii</taxon>
        <taxon>Teleostei</taxon>
        <taxon>Neoteleostei</taxon>
        <taxon>Acanthomorphata</taxon>
        <taxon>Ovalentaria</taxon>
        <taxon>Atherinomorphae</taxon>
        <taxon>Beloniformes</taxon>
        <taxon>Adrianichthyidae</taxon>
        <taxon>Oryziinae</taxon>
        <taxon>Oryzias</taxon>
    </lineage>
</organism>
<dbReference type="InterPro" id="IPR051249">
    <property type="entry name" value="NLRP_Inflammasome"/>
</dbReference>
<evidence type="ECO:0000256" key="3">
    <source>
        <dbReference type="ARBA" id="ARBA00022588"/>
    </source>
</evidence>
<dbReference type="PANTHER" id="PTHR46985">
    <property type="entry name" value="NACHT, LRR AND PYD DOMAINS-CONTAINING PROTEIN 1"/>
    <property type="match status" value="1"/>
</dbReference>
<evidence type="ECO:0000259" key="7">
    <source>
        <dbReference type="PROSITE" id="PS50824"/>
    </source>
</evidence>
<accession>A0A3P9JIE2</accession>
<reference evidence="8 9" key="2">
    <citation type="submission" date="2017-04" db="EMBL/GenBank/DDBJ databases">
        <title>CpG methylation of centromeres and impact of large insertions on vertebrate speciation.</title>
        <authorList>
            <person name="Ichikawa K."/>
            <person name="Yoshimura J."/>
            <person name="Morishita S."/>
        </authorList>
    </citation>
    <scope>NUCLEOTIDE SEQUENCE</scope>
    <source>
        <strain evidence="8 9">HSOK</strain>
    </source>
</reference>
<dbReference type="Ensembl" id="ENSORLT00015023763.1">
    <property type="protein sequence ID" value="ENSORLP00015032090.1"/>
    <property type="gene ID" value="ENSORLG00015016700.1"/>
</dbReference>
<dbReference type="GO" id="GO:0045087">
    <property type="term" value="P:innate immune response"/>
    <property type="evidence" value="ECO:0007669"/>
    <property type="project" value="UniProtKB-KW"/>
</dbReference>
<feature type="domain" description="CARD" evidence="6">
    <location>
        <begin position="101"/>
        <end position="189"/>
    </location>
</feature>
<evidence type="ECO:0000313" key="9">
    <source>
        <dbReference type="Proteomes" id="UP000265200"/>
    </source>
</evidence>
<dbReference type="PANTHER" id="PTHR46985:SF2">
    <property type="entry name" value="APOPTOSIS-ASSOCIATED SPECK-LIKE PROTEIN CONTAINING A CARD"/>
    <property type="match status" value="1"/>
</dbReference>
<dbReference type="Pfam" id="PF02758">
    <property type="entry name" value="PYRIN"/>
    <property type="match status" value="1"/>
</dbReference>
<dbReference type="InterPro" id="IPR004020">
    <property type="entry name" value="DAPIN"/>
</dbReference>
<dbReference type="AlphaFoldDB" id="A0A3P9JIE2"/>
<dbReference type="Gene3D" id="1.10.533.10">
    <property type="entry name" value="Death Domain, Fas"/>
    <property type="match status" value="2"/>
</dbReference>
<dbReference type="InterPro" id="IPR001315">
    <property type="entry name" value="CARD"/>
</dbReference>
<sequence length="189" mass="21387">MKTKVTVLTPKKLQNYSLKKCLQSLSSDEFQDFISELLDREGEPRVYKNQVEGKGVTEVTNVMVNVFSERNVLSVAVEVLRGANLGGFADQLGKSFCPLGKNIKKKHFVERFSRELIQEVTFMDALFKALLNKGVITPERDGNIKALPTRRKKLSALLCDDLQDEDKKNIFLSVLKEQHPDLVSSLERS</sequence>
<dbReference type="SMART" id="SM01289">
    <property type="entry name" value="PYRIN"/>
    <property type="match status" value="1"/>
</dbReference>
<evidence type="ECO:0000256" key="4">
    <source>
        <dbReference type="ARBA" id="ARBA00022859"/>
    </source>
</evidence>
<reference evidence="8" key="3">
    <citation type="submission" date="2025-08" db="UniProtKB">
        <authorList>
            <consortium name="Ensembl"/>
        </authorList>
    </citation>
    <scope>IDENTIFICATION</scope>
    <source>
        <strain evidence="8">HSOK</strain>
    </source>
</reference>
<name>A0A3P9JIE2_ORYLA</name>
<dbReference type="GO" id="GO:0042981">
    <property type="term" value="P:regulation of apoptotic process"/>
    <property type="evidence" value="ECO:0007669"/>
    <property type="project" value="InterPro"/>
</dbReference>
<reference evidence="8" key="4">
    <citation type="submission" date="2025-09" db="UniProtKB">
        <authorList>
            <consortium name="Ensembl"/>
        </authorList>
    </citation>
    <scope>IDENTIFICATION</scope>
    <source>
        <strain evidence="8">HSOK</strain>
    </source>
</reference>
<protein>
    <recommendedName>
        <fullName evidence="10">CARD domain-containing protein</fullName>
    </recommendedName>
</protein>
<comment type="subcellular location">
    <subcellularLocation>
        <location evidence="1">Cytoplasm</location>
        <location evidence="1">Cytosol</location>
    </subcellularLocation>
</comment>
<evidence type="ECO:0000313" key="8">
    <source>
        <dbReference type="Ensembl" id="ENSORLP00015032090.1"/>
    </source>
</evidence>
<evidence type="ECO:0000259" key="6">
    <source>
        <dbReference type="PROSITE" id="PS50209"/>
    </source>
</evidence>
<evidence type="ECO:0008006" key="10">
    <source>
        <dbReference type="Google" id="ProtNLM"/>
    </source>
</evidence>
<dbReference type="Pfam" id="PF00619">
    <property type="entry name" value="CARD"/>
    <property type="match status" value="1"/>
</dbReference>
<dbReference type="InterPro" id="IPR011029">
    <property type="entry name" value="DEATH-like_dom_sf"/>
</dbReference>
<evidence type="ECO:0000256" key="5">
    <source>
        <dbReference type="ARBA" id="ARBA00023198"/>
    </source>
</evidence>
<evidence type="ECO:0000256" key="2">
    <source>
        <dbReference type="ARBA" id="ARBA00022490"/>
    </source>
</evidence>
<dbReference type="PROSITE" id="PS50824">
    <property type="entry name" value="DAPIN"/>
    <property type="match status" value="1"/>
</dbReference>
<evidence type="ECO:0000256" key="1">
    <source>
        <dbReference type="ARBA" id="ARBA00004514"/>
    </source>
</evidence>
<proteinExistence type="predicted"/>
<dbReference type="GO" id="GO:0005829">
    <property type="term" value="C:cytosol"/>
    <property type="evidence" value="ECO:0007669"/>
    <property type="project" value="UniProtKB-SubCell"/>
</dbReference>
<keyword evidence="4" id="KW-0391">Immunity</keyword>
<reference key="1">
    <citation type="journal article" date="2007" name="Nature">
        <title>The medaka draft genome and insights into vertebrate genome evolution.</title>
        <authorList>
            <person name="Kasahara M."/>
            <person name="Naruse K."/>
            <person name="Sasaki S."/>
            <person name="Nakatani Y."/>
            <person name="Qu W."/>
            <person name="Ahsan B."/>
            <person name="Yamada T."/>
            <person name="Nagayasu Y."/>
            <person name="Doi K."/>
            <person name="Kasai Y."/>
            <person name="Jindo T."/>
            <person name="Kobayashi D."/>
            <person name="Shimada A."/>
            <person name="Toyoda A."/>
            <person name="Kuroki Y."/>
            <person name="Fujiyama A."/>
            <person name="Sasaki T."/>
            <person name="Shimizu A."/>
            <person name="Asakawa S."/>
            <person name="Shimizu N."/>
            <person name="Hashimoto S."/>
            <person name="Yang J."/>
            <person name="Lee Y."/>
            <person name="Matsushima K."/>
            <person name="Sugano S."/>
            <person name="Sakaizumi M."/>
            <person name="Narita T."/>
            <person name="Ohishi K."/>
            <person name="Haga S."/>
            <person name="Ohta F."/>
            <person name="Nomoto H."/>
            <person name="Nogata K."/>
            <person name="Morishita T."/>
            <person name="Endo T."/>
            <person name="Shin-I T."/>
            <person name="Takeda H."/>
            <person name="Morishita S."/>
            <person name="Kohara Y."/>
        </authorList>
    </citation>
    <scope>NUCLEOTIDE SEQUENCE [LARGE SCALE GENOMIC DNA]</scope>
    <source>
        <strain>Hd-rR</strain>
    </source>
</reference>
<keyword evidence="3" id="KW-0399">Innate immunity</keyword>
<keyword evidence="5" id="KW-0395">Inflammatory response</keyword>
<keyword evidence="2" id="KW-0963">Cytoplasm</keyword>
<dbReference type="SUPFAM" id="SSF47986">
    <property type="entry name" value="DEATH domain"/>
    <property type="match status" value="2"/>
</dbReference>
<dbReference type="Proteomes" id="UP000265200">
    <property type="component" value="Chromosome 16"/>
</dbReference>
<dbReference type="PROSITE" id="PS50209">
    <property type="entry name" value="CARD"/>
    <property type="match status" value="1"/>
</dbReference>